<protein>
    <submittedName>
        <fullName evidence="2">Uncharacterized protein</fullName>
    </submittedName>
</protein>
<name>A0A6A5K3F3_9PLEO</name>
<dbReference type="Proteomes" id="UP000800040">
    <property type="component" value="Unassembled WGS sequence"/>
</dbReference>
<proteinExistence type="predicted"/>
<dbReference type="EMBL" id="ML975472">
    <property type="protein sequence ID" value="KAF1829024.1"/>
    <property type="molecule type" value="Genomic_DNA"/>
</dbReference>
<feature type="compositionally biased region" description="Basic residues" evidence="1">
    <location>
        <begin position="101"/>
        <end position="110"/>
    </location>
</feature>
<organism evidence="2 3">
    <name type="scientific">Decorospora gaudefroyi</name>
    <dbReference type="NCBI Taxonomy" id="184978"/>
    <lineage>
        <taxon>Eukaryota</taxon>
        <taxon>Fungi</taxon>
        <taxon>Dikarya</taxon>
        <taxon>Ascomycota</taxon>
        <taxon>Pezizomycotina</taxon>
        <taxon>Dothideomycetes</taxon>
        <taxon>Pleosporomycetidae</taxon>
        <taxon>Pleosporales</taxon>
        <taxon>Pleosporineae</taxon>
        <taxon>Pleosporaceae</taxon>
        <taxon>Decorospora</taxon>
    </lineage>
</organism>
<feature type="region of interest" description="Disordered" evidence="1">
    <location>
        <begin position="61"/>
        <end position="110"/>
    </location>
</feature>
<keyword evidence="3" id="KW-1185">Reference proteome</keyword>
<gene>
    <name evidence="2" type="ORF">BDW02DRAFT_574356</name>
</gene>
<sequence length="110" mass="12302">MIRVYDIVSKSITHPDFRLEATSMGVNRKTGAEVVESYTIQYEKMDEAEKLVRMKELANQAKEEANQAQKNAAARRKKVGPKRGVSGAVKAGLEREGRAERARKRAARKG</sequence>
<dbReference type="AlphaFoldDB" id="A0A6A5K3F3"/>
<evidence type="ECO:0000313" key="3">
    <source>
        <dbReference type="Proteomes" id="UP000800040"/>
    </source>
</evidence>
<evidence type="ECO:0000313" key="2">
    <source>
        <dbReference type="EMBL" id="KAF1829024.1"/>
    </source>
</evidence>
<evidence type="ECO:0000256" key="1">
    <source>
        <dbReference type="SAM" id="MobiDB-lite"/>
    </source>
</evidence>
<accession>A0A6A5K3F3</accession>
<reference evidence="2" key="1">
    <citation type="submission" date="2020-01" db="EMBL/GenBank/DDBJ databases">
        <authorList>
            <consortium name="DOE Joint Genome Institute"/>
            <person name="Haridas S."/>
            <person name="Albert R."/>
            <person name="Binder M."/>
            <person name="Bloem J."/>
            <person name="Labutti K."/>
            <person name="Salamov A."/>
            <person name="Andreopoulos B."/>
            <person name="Baker S.E."/>
            <person name="Barry K."/>
            <person name="Bills G."/>
            <person name="Bluhm B.H."/>
            <person name="Cannon C."/>
            <person name="Castanera R."/>
            <person name="Culley D.E."/>
            <person name="Daum C."/>
            <person name="Ezra D."/>
            <person name="Gonzalez J.B."/>
            <person name="Henrissat B."/>
            <person name="Kuo A."/>
            <person name="Liang C."/>
            <person name="Lipzen A."/>
            <person name="Lutzoni F."/>
            <person name="Magnuson J."/>
            <person name="Mondo S."/>
            <person name="Nolan M."/>
            <person name="Ohm R."/>
            <person name="Pangilinan J."/>
            <person name="Park H.-J."/>
            <person name="Ramirez L."/>
            <person name="Alfaro M."/>
            <person name="Sun H."/>
            <person name="Tritt A."/>
            <person name="Yoshinaga Y."/>
            <person name="Zwiers L.-H."/>
            <person name="Turgeon B.G."/>
            <person name="Goodwin S.B."/>
            <person name="Spatafora J.W."/>
            <person name="Crous P.W."/>
            <person name="Grigoriev I.V."/>
        </authorList>
    </citation>
    <scope>NUCLEOTIDE SEQUENCE</scope>
    <source>
        <strain evidence="2">P77</strain>
    </source>
</reference>